<organism evidence="1 2">
    <name type="scientific">Gymnopilus junonius</name>
    <name type="common">Spectacular rustgill mushroom</name>
    <name type="synonym">Gymnopilus spectabilis subsp. junonius</name>
    <dbReference type="NCBI Taxonomy" id="109634"/>
    <lineage>
        <taxon>Eukaryota</taxon>
        <taxon>Fungi</taxon>
        <taxon>Dikarya</taxon>
        <taxon>Basidiomycota</taxon>
        <taxon>Agaricomycotina</taxon>
        <taxon>Agaricomycetes</taxon>
        <taxon>Agaricomycetidae</taxon>
        <taxon>Agaricales</taxon>
        <taxon>Agaricineae</taxon>
        <taxon>Hymenogastraceae</taxon>
        <taxon>Gymnopilus</taxon>
    </lineage>
</organism>
<keyword evidence="2" id="KW-1185">Reference proteome</keyword>
<comment type="caution">
    <text evidence="1">The sequence shown here is derived from an EMBL/GenBank/DDBJ whole genome shotgun (WGS) entry which is preliminary data.</text>
</comment>
<reference evidence="1" key="1">
    <citation type="submission" date="2020-11" db="EMBL/GenBank/DDBJ databases">
        <authorList>
            <consortium name="DOE Joint Genome Institute"/>
            <person name="Ahrendt S."/>
            <person name="Riley R."/>
            <person name="Andreopoulos W."/>
            <person name="LaButti K."/>
            <person name="Pangilinan J."/>
            <person name="Ruiz-duenas F.J."/>
            <person name="Barrasa J.M."/>
            <person name="Sanchez-Garcia M."/>
            <person name="Camarero S."/>
            <person name="Miyauchi S."/>
            <person name="Serrano A."/>
            <person name="Linde D."/>
            <person name="Babiker R."/>
            <person name="Drula E."/>
            <person name="Ayuso-Fernandez I."/>
            <person name="Pacheco R."/>
            <person name="Padilla G."/>
            <person name="Ferreira P."/>
            <person name="Barriuso J."/>
            <person name="Kellner H."/>
            <person name="Castanera R."/>
            <person name="Alfaro M."/>
            <person name="Ramirez L."/>
            <person name="Pisabarro A.G."/>
            <person name="Kuo A."/>
            <person name="Tritt A."/>
            <person name="Lipzen A."/>
            <person name="He G."/>
            <person name="Yan M."/>
            <person name="Ng V."/>
            <person name="Cullen D."/>
            <person name="Martin F."/>
            <person name="Rosso M.-N."/>
            <person name="Henrissat B."/>
            <person name="Hibbett D."/>
            <person name="Martinez A.T."/>
            <person name="Grigoriev I.V."/>
        </authorList>
    </citation>
    <scope>NUCLEOTIDE SEQUENCE</scope>
    <source>
        <strain evidence="1">AH 44721</strain>
    </source>
</reference>
<gene>
    <name evidence="1" type="ORF">CPB84DRAFT_1434262</name>
</gene>
<dbReference type="AlphaFoldDB" id="A0A9P5NXC3"/>
<sequence length="200" mass="22836">MDSSRWAYQHLLAFSERSQCQLQKFRFRSYGRSGFTEQALSALFVCPSLRSLGELVIWQEEITDTCINPLNLDSSNPLMACLVHLELFRCFAQDNVLGSMLASRRHGNRGSFKQLERVKLGQKSHVNMGDEAVFHNLVAAGRLDYAKLGCEEVCISSILLYLFIWRTSCSNMIVIDVYVWAFSSPTEVDMRRTFPSVQFS</sequence>
<name>A0A9P5NXC3_GYMJU</name>
<accession>A0A9P5NXC3</accession>
<evidence type="ECO:0000313" key="2">
    <source>
        <dbReference type="Proteomes" id="UP000724874"/>
    </source>
</evidence>
<dbReference type="Proteomes" id="UP000724874">
    <property type="component" value="Unassembled WGS sequence"/>
</dbReference>
<dbReference type="EMBL" id="JADNYJ010000008">
    <property type="protein sequence ID" value="KAF8909675.1"/>
    <property type="molecule type" value="Genomic_DNA"/>
</dbReference>
<proteinExistence type="predicted"/>
<evidence type="ECO:0000313" key="1">
    <source>
        <dbReference type="EMBL" id="KAF8909675.1"/>
    </source>
</evidence>
<protein>
    <submittedName>
        <fullName evidence="1">Uncharacterized protein</fullName>
    </submittedName>
</protein>